<evidence type="ECO:0000256" key="2">
    <source>
        <dbReference type="ARBA" id="ARBA00022777"/>
    </source>
</evidence>
<dbReference type="Gene3D" id="3.30.565.10">
    <property type="entry name" value="Histidine kinase-like ATPase, C-terminal domain"/>
    <property type="match status" value="1"/>
</dbReference>
<dbReference type="Gene3D" id="1.20.5.1930">
    <property type="match status" value="1"/>
</dbReference>
<keyword evidence="3" id="KW-0902">Two-component regulatory system</keyword>
<dbReference type="InterPro" id="IPR011712">
    <property type="entry name" value="Sig_transdc_His_kin_sub3_dim/P"/>
</dbReference>
<sequence length="558" mass="58780">MAQRAAGAERATPIDDGGVRVEAVVDDRVRHLVDLNRSIVAELSLAAVLRRAVDAARTIASAQYAALGVLGPDGHLEQFIHAGMDEAAVAAIGDLPRGRGVLGALIHDPRPIRLASIAADPRSSGLPPGHPPMSSFLGVPIQSRGEIYGNLYLTNRLGAAEFTAEDEELVLAVAATAGVAVENARLYEESRRQQEWLRASAEISRELVQDSTATEILTRIADVVLRLAAADVVTVVFPATTPDDVTVQVARGHQAKALLGYTYPAAGSLAVEAMTSGHGIRVDAADGRYVVHLESAFDVGPVMACPLAGEVGVRAAVMVGRTSGSPAFTAEDLRMAEAFASHAAIGLELADRREGLRQLAVLEDRHRIARDLHDHVIQRLFATGLSVQAAAVRSTDPTVAARLQAAVDDMDDTIRQIRTSIFGLQEVRGVRSTPRAVLADLVAELEPVLGFAPDLSLDGPVDTVLGPEILEDAQAVLREGLTNVAKHSDADRVSVSVSVSARHITIEIVDNGTSVPATAGRCSGLANLERRATLRSGALTLGHGPEGTTLRWTAAVAQ</sequence>
<dbReference type="Pfam" id="PF13492">
    <property type="entry name" value="GAF_3"/>
    <property type="match status" value="1"/>
</dbReference>
<accession>A0ABP7DZR4</accession>
<protein>
    <submittedName>
        <fullName evidence="5">Two-component system sensor histidine kinase</fullName>
    </submittedName>
</protein>
<organism evidence="5 6">
    <name type="scientific">Microlunatus aurantiacus</name>
    <dbReference type="NCBI Taxonomy" id="446786"/>
    <lineage>
        <taxon>Bacteria</taxon>
        <taxon>Bacillati</taxon>
        <taxon>Actinomycetota</taxon>
        <taxon>Actinomycetes</taxon>
        <taxon>Propionibacteriales</taxon>
        <taxon>Propionibacteriaceae</taxon>
        <taxon>Microlunatus</taxon>
    </lineage>
</organism>
<evidence type="ECO:0000313" key="6">
    <source>
        <dbReference type="Proteomes" id="UP001500051"/>
    </source>
</evidence>
<dbReference type="Proteomes" id="UP001500051">
    <property type="component" value="Unassembled WGS sequence"/>
</dbReference>
<keyword evidence="1" id="KW-0808">Transferase</keyword>
<evidence type="ECO:0000256" key="1">
    <source>
        <dbReference type="ARBA" id="ARBA00022679"/>
    </source>
</evidence>
<keyword evidence="6" id="KW-1185">Reference proteome</keyword>
<dbReference type="Pfam" id="PF07730">
    <property type="entry name" value="HisKA_3"/>
    <property type="match status" value="1"/>
</dbReference>
<dbReference type="PANTHER" id="PTHR24421">
    <property type="entry name" value="NITRATE/NITRITE SENSOR PROTEIN NARX-RELATED"/>
    <property type="match status" value="1"/>
</dbReference>
<dbReference type="SUPFAM" id="SSF55781">
    <property type="entry name" value="GAF domain-like"/>
    <property type="match status" value="2"/>
</dbReference>
<dbReference type="Gene3D" id="3.30.450.40">
    <property type="match status" value="2"/>
</dbReference>
<reference evidence="6" key="1">
    <citation type="journal article" date="2019" name="Int. J. Syst. Evol. Microbiol.">
        <title>The Global Catalogue of Microorganisms (GCM) 10K type strain sequencing project: providing services to taxonomists for standard genome sequencing and annotation.</title>
        <authorList>
            <consortium name="The Broad Institute Genomics Platform"/>
            <consortium name="The Broad Institute Genome Sequencing Center for Infectious Disease"/>
            <person name="Wu L."/>
            <person name="Ma J."/>
        </authorList>
    </citation>
    <scope>NUCLEOTIDE SEQUENCE [LARGE SCALE GENOMIC DNA]</scope>
    <source>
        <strain evidence="6">JCM 16548</strain>
    </source>
</reference>
<dbReference type="SMART" id="SM00065">
    <property type="entry name" value="GAF"/>
    <property type="match status" value="2"/>
</dbReference>
<dbReference type="GO" id="GO:0016301">
    <property type="term" value="F:kinase activity"/>
    <property type="evidence" value="ECO:0007669"/>
    <property type="project" value="UniProtKB-KW"/>
</dbReference>
<evidence type="ECO:0000259" key="4">
    <source>
        <dbReference type="SMART" id="SM00065"/>
    </source>
</evidence>
<dbReference type="InterPro" id="IPR003018">
    <property type="entry name" value="GAF"/>
</dbReference>
<evidence type="ECO:0000313" key="5">
    <source>
        <dbReference type="EMBL" id="GAA3711276.1"/>
    </source>
</evidence>
<gene>
    <name evidence="5" type="ORF">GCM10022204_32560</name>
</gene>
<dbReference type="InterPro" id="IPR050482">
    <property type="entry name" value="Sensor_HK_TwoCompSys"/>
</dbReference>
<dbReference type="InterPro" id="IPR029016">
    <property type="entry name" value="GAF-like_dom_sf"/>
</dbReference>
<proteinExistence type="predicted"/>
<dbReference type="InterPro" id="IPR036890">
    <property type="entry name" value="HATPase_C_sf"/>
</dbReference>
<dbReference type="RefSeq" id="WP_344813466.1">
    <property type="nucleotide sequence ID" value="NZ_BAAAYX010000013.1"/>
</dbReference>
<evidence type="ECO:0000256" key="3">
    <source>
        <dbReference type="ARBA" id="ARBA00023012"/>
    </source>
</evidence>
<name>A0ABP7DZR4_9ACTN</name>
<feature type="domain" description="GAF" evidence="4">
    <location>
        <begin position="212"/>
        <end position="357"/>
    </location>
</feature>
<keyword evidence="2 5" id="KW-0418">Kinase</keyword>
<dbReference type="SUPFAM" id="SSF55874">
    <property type="entry name" value="ATPase domain of HSP90 chaperone/DNA topoisomerase II/histidine kinase"/>
    <property type="match status" value="1"/>
</dbReference>
<dbReference type="EMBL" id="BAAAYX010000013">
    <property type="protein sequence ID" value="GAA3711276.1"/>
    <property type="molecule type" value="Genomic_DNA"/>
</dbReference>
<comment type="caution">
    <text evidence="5">The sequence shown here is derived from an EMBL/GenBank/DDBJ whole genome shotgun (WGS) entry which is preliminary data.</text>
</comment>
<dbReference type="Pfam" id="PF13185">
    <property type="entry name" value="GAF_2"/>
    <property type="match status" value="1"/>
</dbReference>
<feature type="domain" description="GAF" evidence="4">
    <location>
        <begin position="44"/>
        <end position="191"/>
    </location>
</feature>
<dbReference type="PANTHER" id="PTHR24421:SF56">
    <property type="entry name" value="OXYGEN SENSOR HISTIDINE KINASE RESPONSE REGULATOR DOST"/>
    <property type="match status" value="1"/>
</dbReference>